<comment type="caution">
    <text evidence="1">The sequence shown here is derived from an EMBL/GenBank/DDBJ whole genome shotgun (WGS) entry which is preliminary data.</text>
</comment>
<dbReference type="EMBL" id="JBHSKS010000010">
    <property type="protein sequence ID" value="MFC5192763.1"/>
    <property type="molecule type" value="Genomic_DNA"/>
</dbReference>
<proteinExistence type="predicted"/>
<dbReference type="RefSeq" id="WP_377916091.1">
    <property type="nucleotide sequence ID" value="NZ_JBHSKS010000010.1"/>
</dbReference>
<evidence type="ECO:0000313" key="2">
    <source>
        <dbReference type="Proteomes" id="UP001596163"/>
    </source>
</evidence>
<dbReference type="Proteomes" id="UP001596163">
    <property type="component" value="Unassembled WGS sequence"/>
</dbReference>
<keyword evidence="2" id="KW-1185">Reference proteome</keyword>
<gene>
    <name evidence="1" type="ORF">ACFPIK_13380</name>
</gene>
<organism evidence="1 2">
    <name type="scientific">Algoriphagus aquatilis</name>
    <dbReference type="NCBI Taxonomy" id="490186"/>
    <lineage>
        <taxon>Bacteria</taxon>
        <taxon>Pseudomonadati</taxon>
        <taxon>Bacteroidota</taxon>
        <taxon>Cytophagia</taxon>
        <taxon>Cytophagales</taxon>
        <taxon>Cyclobacteriaceae</taxon>
        <taxon>Algoriphagus</taxon>
    </lineage>
</organism>
<evidence type="ECO:0000313" key="1">
    <source>
        <dbReference type="EMBL" id="MFC5192763.1"/>
    </source>
</evidence>
<name>A0ABW0BYM8_9BACT</name>
<protein>
    <submittedName>
        <fullName evidence="1">Transcriptional regulator</fullName>
    </submittedName>
</protein>
<sequence>MKIRLFFILLFFVVSPVFGQLKFMERYEQVSAPFDPIFEIMRIPDGLVSFRTYQARNLTASRVFQYFRSDMNLGSTGMIELEIRNGFDMIGYDTDGWMLYVLFSRGFNTGAEKYILEIDLQTNQGLEYAALNLLPLELVEFLVVDRKAIFMGNAEGRPALQILNLEDKSLHTVQGIYGNNTQVLQIRKLKELDALEVVVSRRGQYKNRETSVLTFDMLGNLVREVKIDNFGDQGEEILDGFLLADKNYQQVMIGGFGTAVRNSCQGMYILEINEFGEYETKFYTLEDFPNFYNYLPEKRKVKQDQLVLKDIERGKTPIIRNTFSIRDVRETDDSFYIYFDQVNITTSRGNGRVAPPFQNSPYRYDRVSRMGYAPYYMDPLLGPNLSTPLYSVYTEYRYQSSHFMKVAKTGQVIWDNSATYGDLITAYPEPFGEISIVGDDLFHLYASNEEILLSFFRNGEKVAENLGFPISLPDETAKIQSTDPESLRLVHWYDRYFLLTGKQSVKYQNGQGQAEVKDVVFMSKILVDGDLYTPEAAKEKEGDKKEEEVKERIVPVFHLYDFR</sequence>
<accession>A0ABW0BYM8</accession>
<reference evidence="2" key="1">
    <citation type="journal article" date="2019" name="Int. J. Syst. Evol. Microbiol.">
        <title>The Global Catalogue of Microorganisms (GCM) 10K type strain sequencing project: providing services to taxonomists for standard genome sequencing and annotation.</title>
        <authorList>
            <consortium name="The Broad Institute Genomics Platform"/>
            <consortium name="The Broad Institute Genome Sequencing Center for Infectious Disease"/>
            <person name="Wu L."/>
            <person name="Ma J."/>
        </authorList>
    </citation>
    <scope>NUCLEOTIDE SEQUENCE [LARGE SCALE GENOMIC DNA]</scope>
    <source>
        <strain evidence="2">CGMCC 1.7030</strain>
    </source>
</reference>